<comment type="pathway">
    <text evidence="1 8">Metabolic intermediate biosynthesis; chorismate biosynthesis; chorismate from D-erythrose 4-phosphate and phosphoenolpyruvate: step 4/7.</text>
</comment>
<dbReference type="GO" id="GO:0009073">
    <property type="term" value="P:aromatic amino acid family biosynthetic process"/>
    <property type="evidence" value="ECO:0007669"/>
    <property type="project" value="UniProtKB-KW"/>
</dbReference>
<organism evidence="11 12">
    <name type="scientific">Hyphococcus flavus</name>
    <dbReference type="NCBI Taxonomy" id="1866326"/>
    <lineage>
        <taxon>Bacteria</taxon>
        <taxon>Pseudomonadati</taxon>
        <taxon>Pseudomonadota</taxon>
        <taxon>Alphaproteobacteria</taxon>
        <taxon>Parvularculales</taxon>
        <taxon>Parvularculaceae</taxon>
        <taxon>Hyphococcus</taxon>
    </lineage>
</organism>
<dbReference type="KEGG" id="hfl:PUV54_06030"/>
<dbReference type="NCBIfam" id="NF001312">
    <property type="entry name" value="PRK00258.1-4"/>
    <property type="match status" value="1"/>
</dbReference>
<dbReference type="SUPFAM" id="SSF51735">
    <property type="entry name" value="NAD(P)-binding Rossmann-fold domains"/>
    <property type="match status" value="1"/>
</dbReference>
<dbReference type="Gene3D" id="3.40.50.10860">
    <property type="entry name" value="Leucine Dehydrogenase, chain A, domain 1"/>
    <property type="match status" value="1"/>
</dbReference>
<evidence type="ECO:0000259" key="9">
    <source>
        <dbReference type="Pfam" id="PF01488"/>
    </source>
</evidence>
<feature type="binding site" evidence="8">
    <location>
        <position position="252"/>
    </location>
    <ligand>
        <name>shikimate</name>
        <dbReference type="ChEBI" id="CHEBI:36208"/>
    </ligand>
</feature>
<dbReference type="Gene3D" id="3.40.50.720">
    <property type="entry name" value="NAD(P)-binding Rossmann-like Domain"/>
    <property type="match status" value="1"/>
</dbReference>
<feature type="binding site" evidence="8">
    <location>
        <position position="245"/>
    </location>
    <ligand>
        <name>NADP(+)</name>
        <dbReference type="ChEBI" id="CHEBI:58349"/>
    </ligand>
</feature>
<comment type="caution">
    <text evidence="8">Lacks conserved residue(s) required for the propagation of feature annotation.</text>
</comment>
<dbReference type="CDD" id="cd01065">
    <property type="entry name" value="NAD_bind_Shikimate_DH"/>
    <property type="match status" value="1"/>
</dbReference>
<evidence type="ECO:0000256" key="7">
    <source>
        <dbReference type="ARBA" id="ARBA00049442"/>
    </source>
</evidence>
<dbReference type="InterPro" id="IPR013708">
    <property type="entry name" value="Shikimate_DH-bd_N"/>
</dbReference>
<keyword evidence="3 8" id="KW-0028">Amino-acid biosynthesis</keyword>
<name>A0AAE9ZD63_9PROT</name>
<dbReference type="Pfam" id="PF08501">
    <property type="entry name" value="Shikimate_dh_N"/>
    <property type="match status" value="1"/>
</dbReference>
<evidence type="ECO:0000256" key="4">
    <source>
        <dbReference type="ARBA" id="ARBA00022857"/>
    </source>
</evidence>
<sequence length="285" mass="30960">MAAQSPNTEPKLAGVIGWPISQSLSPLIHTIWARRADIDGYYIPIPVEPDYDSFAKTVDSLRAVGFAGVNITIPHKEHALRYADVRSHDAQAAGAANMLTFRIEKAFADNSDIYGFYKAMSDKGANGNGRVLVLGAGGAARGVVNALKELDYSDITLVNRSREKADDLAEVFALKSASWEDRNKFIEGSTALINTTSLGMTGQPPLEIDLALLTKEAIVADIVYSPLETPLLKAAREKGCRTVDGLAMLMHQAAPGFETWFGGKAVIDDDLRQNLIAELDRRERT</sequence>
<dbReference type="GO" id="GO:0005829">
    <property type="term" value="C:cytosol"/>
    <property type="evidence" value="ECO:0007669"/>
    <property type="project" value="TreeGrafter"/>
</dbReference>
<evidence type="ECO:0000256" key="1">
    <source>
        <dbReference type="ARBA" id="ARBA00004871"/>
    </source>
</evidence>
<keyword evidence="6 8" id="KW-0057">Aromatic amino acid biosynthesis</keyword>
<dbReference type="PANTHER" id="PTHR21089:SF1">
    <property type="entry name" value="BIFUNCTIONAL 3-DEHYDROQUINATE DEHYDRATASE_SHIKIMATE DEHYDROGENASE, CHLOROPLASTIC"/>
    <property type="match status" value="1"/>
</dbReference>
<dbReference type="GO" id="GO:0008652">
    <property type="term" value="P:amino acid biosynthetic process"/>
    <property type="evidence" value="ECO:0007669"/>
    <property type="project" value="UniProtKB-KW"/>
</dbReference>
<dbReference type="InterPro" id="IPR022893">
    <property type="entry name" value="Shikimate_DH_fam"/>
</dbReference>
<dbReference type="SUPFAM" id="SSF53223">
    <property type="entry name" value="Aminoacid dehydrogenase-like, N-terminal domain"/>
    <property type="match status" value="1"/>
</dbReference>
<dbReference type="EMBL" id="CP118166">
    <property type="protein sequence ID" value="WDI32754.1"/>
    <property type="molecule type" value="Genomic_DNA"/>
</dbReference>
<proteinExistence type="inferred from homology"/>
<keyword evidence="4 8" id="KW-0521">NADP</keyword>
<dbReference type="InterPro" id="IPR006151">
    <property type="entry name" value="Shikm_DH/Glu-tRNA_Rdtase"/>
</dbReference>
<feature type="binding site" evidence="8">
    <location>
        <begin position="135"/>
        <end position="139"/>
    </location>
    <ligand>
        <name>NADP(+)</name>
        <dbReference type="ChEBI" id="CHEBI:58349"/>
    </ligand>
</feature>
<evidence type="ECO:0000256" key="2">
    <source>
        <dbReference type="ARBA" id="ARBA00012962"/>
    </source>
</evidence>
<reference evidence="11" key="1">
    <citation type="submission" date="2023-02" db="EMBL/GenBank/DDBJ databases">
        <title>Genome sequence of Hyphococcus flavus.</title>
        <authorList>
            <person name="Rong J.-C."/>
            <person name="Zhao Q."/>
            <person name="Yi M."/>
            <person name="Wu J.-Y."/>
        </authorList>
    </citation>
    <scope>NUCLEOTIDE SEQUENCE</scope>
    <source>
        <strain evidence="11">MCCC 1K03223</strain>
    </source>
</reference>
<dbReference type="GO" id="GO:0009423">
    <property type="term" value="P:chorismate biosynthetic process"/>
    <property type="evidence" value="ECO:0007669"/>
    <property type="project" value="UniProtKB-UniRule"/>
</dbReference>
<feature type="domain" description="Quinate/shikimate 5-dehydrogenase/glutamyl-tRNA reductase" evidence="9">
    <location>
        <begin position="129"/>
        <end position="196"/>
    </location>
</feature>
<evidence type="ECO:0000313" key="11">
    <source>
        <dbReference type="EMBL" id="WDI32754.1"/>
    </source>
</evidence>
<comment type="catalytic activity">
    <reaction evidence="7 8">
        <text>shikimate + NADP(+) = 3-dehydroshikimate + NADPH + H(+)</text>
        <dbReference type="Rhea" id="RHEA:17737"/>
        <dbReference type="ChEBI" id="CHEBI:15378"/>
        <dbReference type="ChEBI" id="CHEBI:16630"/>
        <dbReference type="ChEBI" id="CHEBI:36208"/>
        <dbReference type="ChEBI" id="CHEBI:57783"/>
        <dbReference type="ChEBI" id="CHEBI:58349"/>
        <dbReference type="EC" id="1.1.1.25"/>
    </reaction>
</comment>
<accession>A0AAE9ZD63</accession>
<dbReference type="HAMAP" id="MF_00222">
    <property type="entry name" value="Shikimate_DH_AroE"/>
    <property type="match status" value="1"/>
</dbReference>
<gene>
    <name evidence="8" type="primary">aroE</name>
    <name evidence="11" type="ORF">PUV54_06030</name>
</gene>
<evidence type="ECO:0000256" key="8">
    <source>
        <dbReference type="HAMAP-Rule" id="MF_00222"/>
    </source>
</evidence>
<dbReference type="PANTHER" id="PTHR21089">
    <property type="entry name" value="SHIKIMATE DEHYDROGENASE"/>
    <property type="match status" value="1"/>
</dbReference>
<evidence type="ECO:0000256" key="6">
    <source>
        <dbReference type="ARBA" id="ARBA00023141"/>
    </source>
</evidence>
<dbReference type="RefSeq" id="WP_274494695.1">
    <property type="nucleotide sequence ID" value="NZ_CP118166.1"/>
</dbReference>
<feature type="binding site" evidence="8">
    <location>
        <position position="224"/>
    </location>
    <ligand>
        <name>shikimate</name>
        <dbReference type="ChEBI" id="CHEBI:36208"/>
    </ligand>
</feature>
<feature type="binding site" evidence="8">
    <location>
        <begin position="23"/>
        <end position="25"/>
    </location>
    <ligand>
        <name>shikimate</name>
        <dbReference type="ChEBI" id="CHEBI:36208"/>
    </ligand>
</feature>
<evidence type="ECO:0000256" key="5">
    <source>
        <dbReference type="ARBA" id="ARBA00023002"/>
    </source>
</evidence>
<feature type="active site" description="Proton acceptor" evidence="8">
    <location>
        <position position="76"/>
    </location>
</feature>
<feature type="domain" description="Shikimate dehydrogenase substrate binding N-terminal" evidence="10">
    <location>
        <begin position="15"/>
        <end position="98"/>
    </location>
</feature>
<dbReference type="GO" id="GO:0019632">
    <property type="term" value="P:shikimate metabolic process"/>
    <property type="evidence" value="ECO:0007669"/>
    <property type="project" value="InterPro"/>
</dbReference>
<dbReference type="GO" id="GO:0050661">
    <property type="term" value="F:NADP binding"/>
    <property type="evidence" value="ECO:0007669"/>
    <property type="project" value="InterPro"/>
</dbReference>
<dbReference type="InterPro" id="IPR046346">
    <property type="entry name" value="Aminoacid_DH-like_N_sf"/>
</dbReference>
<dbReference type="InterPro" id="IPR011342">
    <property type="entry name" value="Shikimate_DH"/>
</dbReference>
<feature type="binding site" evidence="8">
    <location>
        <position position="72"/>
    </location>
    <ligand>
        <name>shikimate</name>
        <dbReference type="ChEBI" id="CHEBI:36208"/>
    </ligand>
</feature>
<protein>
    <recommendedName>
        <fullName evidence="2 8">Shikimate dehydrogenase (NADP(+))</fullName>
        <shortName evidence="8">SDH</shortName>
        <ecNumber evidence="2 8">1.1.1.25</ecNumber>
    </recommendedName>
</protein>
<keyword evidence="12" id="KW-1185">Reference proteome</keyword>
<dbReference type="EC" id="1.1.1.25" evidence="2 8"/>
<feature type="binding site" evidence="8">
    <location>
        <position position="112"/>
    </location>
    <ligand>
        <name>shikimate</name>
        <dbReference type="ChEBI" id="CHEBI:36208"/>
    </ligand>
</feature>
<dbReference type="Proteomes" id="UP001214043">
    <property type="component" value="Chromosome"/>
</dbReference>
<evidence type="ECO:0000256" key="3">
    <source>
        <dbReference type="ARBA" id="ARBA00022605"/>
    </source>
</evidence>
<dbReference type="AlphaFoldDB" id="A0AAE9ZD63"/>
<feature type="binding site" evidence="8">
    <location>
        <position position="222"/>
    </location>
    <ligand>
        <name>NADP(+)</name>
        <dbReference type="ChEBI" id="CHEBI:58349"/>
    </ligand>
</feature>
<dbReference type="Pfam" id="PF01488">
    <property type="entry name" value="Shikimate_DH"/>
    <property type="match status" value="1"/>
</dbReference>
<comment type="function">
    <text evidence="8">Involved in the biosynthesis of the chorismate, which leads to the biosynthesis of aromatic amino acids. Catalyzes the reversible NADPH linked reduction of 3-dehydroshikimate (DHSA) to yield shikimate (SA).</text>
</comment>
<comment type="subunit">
    <text evidence="8">Homodimer.</text>
</comment>
<feature type="binding site" evidence="8">
    <location>
        <position position="97"/>
    </location>
    <ligand>
        <name>shikimate</name>
        <dbReference type="ChEBI" id="CHEBI:36208"/>
    </ligand>
</feature>
<dbReference type="InterPro" id="IPR036291">
    <property type="entry name" value="NAD(P)-bd_dom_sf"/>
</dbReference>
<comment type="similarity">
    <text evidence="8">Belongs to the shikimate dehydrogenase family.</text>
</comment>
<evidence type="ECO:0000259" key="10">
    <source>
        <dbReference type="Pfam" id="PF08501"/>
    </source>
</evidence>
<keyword evidence="5 8" id="KW-0560">Oxidoreductase</keyword>
<evidence type="ECO:0000313" key="12">
    <source>
        <dbReference type="Proteomes" id="UP001214043"/>
    </source>
</evidence>
<dbReference type="NCBIfam" id="TIGR00507">
    <property type="entry name" value="aroE"/>
    <property type="match status" value="1"/>
</dbReference>
<dbReference type="GO" id="GO:0004764">
    <property type="term" value="F:shikimate 3-dehydrogenase (NADP+) activity"/>
    <property type="evidence" value="ECO:0007669"/>
    <property type="project" value="UniProtKB-UniRule"/>
</dbReference>